<organism evidence="1 2">
    <name type="scientific">Streptomyces andamanensis</name>
    <dbReference type="NCBI Taxonomy" id="1565035"/>
    <lineage>
        <taxon>Bacteria</taxon>
        <taxon>Bacillati</taxon>
        <taxon>Actinomycetota</taxon>
        <taxon>Actinomycetes</taxon>
        <taxon>Kitasatosporales</taxon>
        <taxon>Streptomycetaceae</taxon>
        <taxon>Streptomyces</taxon>
    </lineage>
</organism>
<evidence type="ECO:0000313" key="1">
    <source>
        <dbReference type="EMBL" id="MFC4333152.1"/>
    </source>
</evidence>
<evidence type="ECO:0000313" key="2">
    <source>
        <dbReference type="Proteomes" id="UP001595824"/>
    </source>
</evidence>
<protein>
    <submittedName>
        <fullName evidence="1">Uncharacterized protein</fullName>
    </submittedName>
</protein>
<reference evidence="2" key="1">
    <citation type="journal article" date="2019" name="Int. J. Syst. Evol. Microbiol.">
        <title>The Global Catalogue of Microorganisms (GCM) 10K type strain sequencing project: providing services to taxonomists for standard genome sequencing and annotation.</title>
        <authorList>
            <consortium name="The Broad Institute Genomics Platform"/>
            <consortium name="The Broad Institute Genome Sequencing Center for Infectious Disease"/>
            <person name="Wu L."/>
            <person name="Ma J."/>
        </authorList>
    </citation>
    <scope>NUCLEOTIDE SEQUENCE [LARGE SCALE GENOMIC DNA]</scope>
    <source>
        <strain evidence="2">PCU 347</strain>
    </source>
</reference>
<comment type="caution">
    <text evidence="1">The sequence shown here is derived from an EMBL/GenBank/DDBJ whole genome shotgun (WGS) entry which is preliminary data.</text>
</comment>
<gene>
    <name evidence="1" type="ORF">ACFPC0_36405</name>
</gene>
<keyword evidence="2" id="KW-1185">Reference proteome</keyword>
<proteinExistence type="predicted"/>
<dbReference type="Proteomes" id="UP001595824">
    <property type="component" value="Unassembled WGS sequence"/>
</dbReference>
<dbReference type="RefSeq" id="WP_381744497.1">
    <property type="nucleotide sequence ID" value="NZ_JBHSDP010000029.1"/>
</dbReference>
<accession>A0ABV8TRT5</accession>
<name>A0ABV8TRT5_9ACTN</name>
<dbReference type="EMBL" id="JBHSDP010000029">
    <property type="protein sequence ID" value="MFC4333152.1"/>
    <property type="molecule type" value="Genomic_DNA"/>
</dbReference>
<sequence>MLLIENQETFQALSRTSVPEEWLCIWMEGYASEALVMLLTYMLGEEDDALAAWREQAETLIVTAPEAFRSLAWPAPSPTTTATAVNRKACTSWSCPTCMTTSETSSPTSAAPGNVRPDVTYRRLAVLGGSNLLTHLRQTTPR</sequence>